<organism evidence="2 3">
    <name type="scientific">Longispora fulva</name>
    <dbReference type="NCBI Taxonomy" id="619741"/>
    <lineage>
        <taxon>Bacteria</taxon>
        <taxon>Bacillati</taxon>
        <taxon>Actinomycetota</taxon>
        <taxon>Actinomycetes</taxon>
        <taxon>Micromonosporales</taxon>
        <taxon>Micromonosporaceae</taxon>
        <taxon>Longispora</taxon>
    </lineage>
</organism>
<feature type="domain" description="ApeA N-terminal" evidence="1">
    <location>
        <begin position="5"/>
        <end position="257"/>
    </location>
</feature>
<dbReference type="RefSeq" id="WP_197004116.1">
    <property type="nucleotide sequence ID" value="NZ_BONS01000021.1"/>
</dbReference>
<evidence type="ECO:0000259" key="1">
    <source>
        <dbReference type="Pfam" id="PF18862"/>
    </source>
</evidence>
<dbReference type="InterPro" id="IPR041223">
    <property type="entry name" value="ApeA_NTD"/>
</dbReference>
<proteinExistence type="predicted"/>
<keyword evidence="3" id="KW-1185">Reference proteome</keyword>
<dbReference type="Pfam" id="PF18862">
    <property type="entry name" value="ApeA_NTD1"/>
    <property type="match status" value="1"/>
</dbReference>
<dbReference type="Proteomes" id="UP000622552">
    <property type="component" value="Unassembled WGS sequence"/>
</dbReference>
<evidence type="ECO:0000313" key="3">
    <source>
        <dbReference type="Proteomes" id="UP000622552"/>
    </source>
</evidence>
<dbReference type="AlphaFoldDB" id="A0A8J7GS52"/>
<protein>
    <recommendedName>
        <fullName evidence="1">ApeA N-terminal domain-containing protein</fullName>
    </recommendedName>
</protein>
<sequence length="264" mass="29363">MEIVEATGSFWLPGSDGAAVYGSLKFSPSEGTNLALLDGLGELGPGGEGTELLGGMRDRIFGRIRRGGHKVDVTLVDCIWLSPTEYYANRLLIGGHFPVDDTAFDEAIIRLQDLPAWVGQDGLTIQVDEALDAVERRELSVRFDRPPPVRADFARGQIVLDFRWSRDDVRYEKVNIQQWPQFELEYSERAPLGEIMDDLSALQNLLTLCADSPGEVESVYLYRSDIPERVLSGDVIPGTMARIELLSAFVESRAGRKESRPEPH</sequence>
<gene>
    <name evidence="2" type="ORF">IW245_003427</name>
</gene>
<reference evidence="2" key="1">
    <citation type="submission" date="2020-11" db="EMBL/GenBank/DDBJ databases">
        <title>Sequencing the genomes of 1000 actinobacteria strains.</title>
        <authorList>
            <person name="Klenk H.-P."/>
        </authorList>
    </citation>
    <scope>NUCLEOTIDE SEQUENCE</scope>
    <source>
        <strain evidence="2">DSM 45356</strain>
    </source>
</reference>
<comment type="caution">
    <text evidence="2">The sequence shown here is derived from an EMBL/GenBank/DDBJ whole genome shotgun (WGS) entry which is preliminary data.</text>
</comment>
<name>A0A8J7GS52_9ACTN</name>
<accession>A0A8J7GS52</accession>
<dbReference type="EMBL" id="JADOUF010000001">
    <property type="protein sequence ID" value="MBG6137233.1"/>
    <property type="molecule type" value="Genomic_DNA"/>
</dbReference>
<evidence type="ECO:0000313" key="2">
    <source>
        <dbReference type="EMBL" id="MBG6137233.1"/>
    </source>
</evidence>